<dbReference type="AlphaFoldDB" id="A0A2C6JKX5"/>
<protein>
    <submittedName>
        <fullName evidence="3">Peptidase m16 inactive domain-containing protein</fullName>
    </submittedName>
</protein>
<evidence type="ECO:0000256" key="1">
    <source>
        <dbReference type="SAM" id="MobiDB-lite"/>
    </source>
</evidence>
<proteinExistence type="predicted"/>
<dbReference type="SUPFAM" id="SSF63411">
    <property type="entry name" value="LuxS/MPP-like metallohydrolase"/>
    <property type="match status" value="2"/>
</dbReference>
<feature type="non-terminal residue" evidence="3">
    <location>
        <position position="403"/>
    </location>
</feature>
<dbReference type="Pfam" id="PF05193">
    <property type="entry name" value="Peptidase_M16_C"/>
    <property type="match status" value="1"/>
</dbReference>
<evidence type="ECO:0000313" key="3">
    <source>
        <dbReference type="EMBL" id="PHJ17331.1"/>
    </source>
</evidence>
<dbReference type="PANTHER" id="PTHR43016:SF16">
    <property type="entry name" value="METALLOPROTEASE, PUTATIVE (AFU_ORTHOLOGUE AFUA_4G07610)-RELATED"/>
    <property type="match status" value="1"/>
</dbReference>
<dbReference type="PANTHER" id="PTHR43016">
    <property type="entry name" value="PRESEQUENCE PROTEASE"/>
    <property type="match status" value="1"/>
</dbReference>
<organism evidence="3 4">
    <name type="scientific">Cystoisospora suis</name>
    <dbReference type="NCBI Taxonomy" id="483139"/>
    <lineage>
        <taxon>Eukaryota</taxon>
        <taxon>Sar</taxon>
        <taxon>Alveolata</taxon>
        <taxon>Apicomplexa</taxon>
        <taxon>Conoidasida</taxon>
        <taxon>Coccidia</taxon>
        <taxon>Eucoccidiorida</taxon>
        <taxon>Eimeriorina</taxon>
        <taxon>Sarcocystidae</taxon>
        <taxon>Cystoisospora</taxon>
    </lineage>
</organism>
<dbReference type="InterPro" id="IPR007863">
    <property type="entry name" value="Peptidase_M16_C"/>
</dbReference>
<feature type="compositionally biased region" description="Acidic residues" evidence="1">
    <location>
        <begin position="347"/>
        <end position="356"/>
    </location>
</feature>
<reference evidence="3 4" key="1">
    <citation type="journal article" date="2017" name="Int. J. Parasitol.">
        <title>The genome of the protozoan parasite Cystoisospora suis and a reverse vaccinology approach to identify vaccine candidates.</title>
        <authorList>
            <person name="Palmieri N."/>
            <person name="Shrestha A."/>
            <person name="Ruttkowski B."/>
            <person name="Beck T."/>
            <person name="Vogl C."/>
            <person name="Tomley F."/>
            <person name="Blake D.P."/>
            <person name="Joachim A."/>
        </authorList>
    </citation>
    <scope>NUCLEOTIDE SEQUENCE [LARGE SCALE GENOMIC DNA]</scope>
    <source>
        <strain evidence="3 4">Wien I</strain>
    </source>
</reference>
<evidence type="ECO:0000259" key="2">
    <source>
        <dbReference type="Pfam" id="PF05193"/>
    </source>
</evidence>
<dbReference type="OrthoDB" id="330616at2759"/>
<dbReference type="RefSeq" id="XP_067919055.1">
    <property type="nucleotide sequence ID" value="XM_068068969.1"/>
</dbReference>
<keyword evidence="4" id="KW-1185">Reference proteome</keyword>
<name>A0A2C6JKX5_9APIC</name>
<feature type="region of interest" description="Disordered" evidence="1">
    <location>
        <begin position="90"/>
        <end position="111"/>
    </location>
</feature>
<dbReference type="InterPro" id="IPR011249">
    <property type="entry name" value="Metalloenz_LuxS/M16"/>
</dbReference>
<comment type="caution">
    <text evidence="3">The sequence shown here is derived from an EMBL/GenBank/DDBJ whole genome shotgun (WGS) entry which is preliminary data.</text>
</comment>
<feature type="compositionally biased region" description="Basic and acidic residues" evidence="1">
    <location>
        <begin position="250"/>
        <end position="306"/>
    </location>
</feature>
<dbReference type="EMBL" id="MIGC01005089">
    <property type="protein sequence ID" value="PHJ17331.1"/>
    <property type="molecule type" value="Genomic_DNA"/>
</dbReference>
<dbReference type="VEuPathDB" id="ToxoDB:CSUI_008847"/>
<dbReference type="Gene3D" id="3.30.830.10">
    <property type="entry name" value="Metalloenzyme, LuxS/M16 peptidase-like"/>
    <property type="match status" value="2"/>
</dbReference>
<feature type="region of interest" description="Disordered" evidence="1">
    <location>
        <begin position="242"/>
        <end position="361"/>
    </location>
</feature>
<feature type="domain" description="Peptidase M16 C-terminal" evidence="2">
    <location>
        <begin position="43"/>
        <end position="232"/>
    </location>
</feature>
<dbReference type="GeneID" id="94432180"/>
<gene>
    <name evidence="3" type="ORF">CSUI_008847</name>
</gene>
<dbReference type="GO" id="GO:0046872">
    <property type="term" value="F:metal ion binding"/>
    <property type="evidence" value="ECO:0007669"/>
    <property type="project" value="InterPro"/>
</dbReference>
<dbReference type="Proteomes" id="UP000221165">
    <property type="component" value="Unassembled WGS sequence"/>
</dbReference>
<sequence length="403" mass="45940">MESRERQASSVLYRRLIELLYPDGSGYRYETGGIMEQIRRTSNDRVREYHRHFYKWDNLSLIFTGVFDVPLLLHTVRSSITTIENIRKNASMNSSSSSPYPPSSPSPLDDLISKAVGVPEHADRPLNFSGPRPWSDPQNFALPSSSSSAVKFDRVYFPSDDEETGRVALGWRGPPWRELETREAVDILGSYLTEGNLAVLQRELVQCENPLCANVDFSSEGFKSTCFFIEGIDVKLEKKKKEKSLTNTATEKDQKERKEDDRQGEKGEDVDGGELDGKKDNETKQKKEEKERLEGSEKQDKGEGHAMKKQKRENENVLSEEKEEEEKGENASTEVDGDEERERGSEDGGEEEEATQLEDVGKAIRSLIETEAKKPLDLSRIHMLLRRELLQFYRALETNPHDT</sequence>
<evidence type="ECO:0000313" key="4">
    <source>
        <dbReference type="Proteomes" id="UP000221165"/>
    </source>
</evidence>
<accession>A0A2C6JKX5</accession>